<organism evidence="6 7">
    <name type="scientific">Faecousia intestinalis</name>
    <dbReference type="NCBI Taxonomy" id="3133167"/>
    <lineage>
        <taxon>Bacteria</taxon>
        <taxon>Bacillati</taxon>
        <taxon>Bacillota</taxon>
        <taxon>Clostridia</taxon>
        <taxon>Eubacteriales</taxon>
        <taxon>Oscillospiraceae</taxon>
        <taxon>Faecousia</taxon>
    </lineage>
</organism>
<comment type="caution">
    <text evidence="6">The sequence shown here is derived from an EMBL/GenBank/DDBJ whole genome shotgun (WGS) entry which is preliminary data.</text>
</comment>
<evidence type="ECO:0000313" key="6">
    <source>
        <dbReference type="EMBL" id="MEQ2512385.1"/>
    </source>
</evidence>
<dbReference type="RefSeq" id="WP_349137013.1">
    <property type="nucleotide sequence ID" value="NZ_JBBMFF010000276.1"/>
</dbReference>
<dbReference type="InterPro" id="IPR016667">
    <property type="entry name" value="Caps_polysacc_synth_CpsB/CapC"/>
</dbReference>
<dbReference type="GO" id="GO:0004725">
    <property type="term" value="F:protein tyrosine phosphatase activity"/>
    <property type="evidence" value="ECO:0007669"/>
    <property type="project" value="UniProtKB-EC"/>
</dbReference>
<keyword evidence="3 6" id="KW-0378">Hydrolase</keyword>
<name>A0ABV1GAH7_9FIRM</name>
<evidence type="ECO:0000256" key="3">
    <source>
        <dbReference type="ARBA" id="ARBA00022801"/>
    </source>
</evidence>
<reference evidence="6 7" key="1">
    <citation type="submission" date="2024-03" db="EMBL/GenBank/DDBJ databases">
        <title>Human intestinal bacterial collection.</title>
        <authorList>
            <person name="Pauvert C."/>
            <person name="Hitch T.C.A."/>
            <person name="Clavel T."/>
        </authorList>
    </citation>
    <scope>NUCLEOTIDE SEQUENCE [LARGE SCALE GENOMIC DNA]</scope>
    <source>
        <strain evidence="6 7">CLA-AA-H192</strain>
    </source>
</reference>
<evidence type="ECO:0000256" key="1">
    <source>
        <dbReference type="ARBA" id="ARBA00005750"/>
    </source>
</evidence>
<dbReference type="EMBL" id="JBBMFF010000276">
    <property type="protein sequence ID" value="MEQ2512385.1"/>
    <property type="molecule type" value="Genomic_DNA"/>
</dbReference>
<protein>
    <recommendedName>
        <fullName evidence="2">protein-tyrosine-phosphatase</fullName>
        <ecNumber evidence="2">3.1.3.48</ecNumber>
    </recommendedName>
</protein>
<dbReference type="PANTHER" id="PTHR39181">
    <property type="entry name" value="TYROSINE-PROTEIN PHOSPHATASE YWQE"/>
    <property type="match status" value="1"/>
</dbReference>
<dbReference type="PANTHER" id="PTHR39181:SF1">
    <property type="entry name" value="TYROSINE-PROTEIN PHOSPHATASE YWQE"/>
    <property type="match status" value="1"/>
</dbReference>
<keyword evidence="7" id="KW-1185">Reference proteome</keyword>
<dbReference type="InterPro" id="IPR016195">
    <property type="entry name" value="Pol/histidinol_Pase-like"/>
</dbReference>
<sequence>MIDLHCHILPGVDDGSPDAEISLSMARHAAESGVTAIAVTPHCNLPGFRRNYRGPDYRRQLNDLRELLTQENIPLRLYSGAEVFADPSNIRTLIEQHELITLGGSRYLLVEFDFGLPGSVLLRTLEAIAQRGLVPVVAHPERYDAVQRDPGLAAWCFSRGMLLQLNKGSLLGLLGSRAEDTALHLLSHGLAHVIASDAHDDRFRTTGFRSLLPVLEPICHPDYIALLLHGNPRRILRDEPIPIPPLQSD</sequence>
<dbReference type="Gene3D" id="3.20.20.140">
    <property type="entry name" value="Metal-dependent hydrolases"/>
    <property type="match status" value="1"/>
</dbReference>
<comment type="similarity">
    <text evidence="1">Belongs to the metallo-dependent hydrolases superfamily. CpsB/CapC family.</text>
</comment>
<evidence type="ECO:0000256" key="4">
    <source>
        <dbReference type="ARBA" id="ARBA00022912"/>
    </source>
</evidence>
<keyword evidence="4" id="KW-0904">Protein phosphatase</keyword>
<dbReference type="Proteomes" id="UP001491552">
    <property type="component" value="Unassembled WGS sequence"/>
</dbReference>
<evidence type="ECO:0000256" key="2">
    <source>
        <dbReference type="ARBA" id="ARBA00013064"/>
    </source>
</evidence>
<dbReference type="Pfam" id="PF19567">
    <property type="entry name" value="CpsB_CapC"/>
    <property type="match status" value="1"/>
</dbReference>
<evidence type="ECO:0000256" key="5">
    <source>
        <dbReference type="ARBA" id="ARBA00051722"/>
    </source>
</evidence>
<accession>A0ABV1GAH7</accession>
<dbReference type="PIRSF" id="PIRSF016557">
    <property type="entry name" value="Caps_synth_CpsB"/>
    <property type="match status" value="1"/>
</dbReference>
<comment type="catalytic activity">
    <reaction evidence="5">
        <text>O-phospho-L-tyrosyl-[protein] + H2O = L-tyrosyl-[protein] + phosphate</text>
        <dbReference type="Rhea" id="RHEA:10684"/>
        <dbReference type="Rhea" id="RHEA-COMP:10136"/>
        <dbReference type="Rhea" id="RHEA-COMP:20101"/>
        <dbReference type="ChEBI" id="CHEBI:15377"/>
        <dbReference type="ChEBI" id="CHEBI:43474"/>
        <dbReference type="ChEBI" id="CHEBI:46858"/>
        <dbReference type="ChEBI" id="CHEBI:61978"/>
        <dbReference type="EC" id="3.1.3.48"/>
    </reaction>
</comment>
<evidence type="ECO:0000313" key="7">
    <source>
        <dbReference type="Proteomes" id="UP001491552"/>
    </source>
</evidence>
<dbReference type="EC" id="3.1.3.48" evidence="2"/>
<proteinExistence type="inferred from homology"/>
<dbReference type="SUPFAM" id="SSF89550">
    <property type="entry name" value="PHP domain-like"/>
    <property type="match status" value="1"/>
</dbReference>
<gene>
    <name evidence="6" type="ORF">WMO66_14235</name>
</gene>